<proteinExistence type="predicted"/>
<evidence type="ECO:0000313" key="2">
    <source>
        <dbReference type="EMBL" id="WSE31210.1"/>
    </source>
</evidence>
<dbReference type="PROSITE" id="PS51186">
    <property type="entry name" value="GNAT"/>
    <property type="match status" value="1"/>
</dbReference>
<name>A0ABZ1ICR0_9PSEU</name>
<sequence length="178" mass="19177">METLSDGVITLDRWRPGDLDDLVATVSGSLEHIGAWLIWASSGYGPEEGTEFLTGTAERWASGEGFEYGIFDTDGTLAGGCGLMRRDEGREIGYWLAEPFTGRGLATRATALLLTEAWRLGAPHVDILHDELNTKSGAIPARLGFTLHRKEAASDAIAPACSGNDFVWRLLRPEAAGD</sequence>
<dbReference type="InterPro" id="IPR000182">
    <property type="entry name" value="GNAT_dom"/>
</dbReference>
<evidence type="ECO:0000313" key="3">
    <source>
        <dbReference type="Proteomes" id="UP001330812"/>
    </source>
</evidence>
<feature type="domain" description="N-acetyltransferase" evidence="1">
    <location>
        <begin position="9"/>
        <end position="173"/>
    </location>
</feature>
<dbReference type="InterPro" id="IPR016181">
    <property type="entry name" value="Acyl_CoA_acyltransferase"/>
</dbReference>
<dbReference type="Gene3D" id="3.40.630.30">
    <property type="match status" value="1"/>
</dbReference>
<accession>A0ABZ1ICR0</accession>
<dbReference type="Pfam" id="PF13302">
    <property type="entry name" value="Acetyltransf_3"/>
    <property type="match status" value="1"/>
</dbReference>
<keyword evidence="3" id="KW-1185">Reference proteome</keyword>
<dbReference type="RefSeq" id="WP_326834016.1">
    <property type="nucleotide sequence ID" value="NZ_CP142149.1"/>
</dbReference>
<protein>
    <submittedName>
        <fullName evidence="2">GNAT family N-acetyltransferase</fullName>
    </submittedName>
</protein>
<gene>
    <name evidence="2" type="ORF">VSH64_03655</name>
</gene>
<dbReference type="InterPro" id="IPR051908">
    <property type="entry name" value="Ribosomal_N-acetyltransferase"/>
</dbReference>
<dbReference type="SUPFAM" id="SSF55729">
    <property type="entry name" value="Acyl-CoA N-acyltransferases (Nat)"/>
    <property type="match status" value="1"/>
</dbReference>
<reference evidence="2 3" key="1">
    <citation type="journal article" date="2015" name="Int. J. Syst. Evol. Microbiol.">
        <title>Amycolatopsis rhabdoformis sp. nov., an actinomycete isolated from a tropical forest soil.</title>
        <authorList>
            <person name="Souza W.R."/>
            <person name="Silva R.E."/>
            <person name="Goodfellow M."/>
            <person name="Busarakam K."/>
            <person name="Figueiro F.S."/>
            <person name="Ferreira D."/>
            <person name="Rodrigues-Filho E."/>
            <person name="Moraes L.A.B."/>
            <person name="Zucchi T.D."/>
        </authorList>
    </citation>
    <scope>NUCLEOTIDE SEQUENCE [LARGE SCALE GENOMIC DNA]</scope>
    <source>
        <strain evidence="2 3">NCIMB 14900</strain>
    </source>
</reference>
<dbReference type="EMBL" id="CP142149">
    <property type="protein sequence ID" value="WSE31210.1"/>
    <property type="molecule type" value="Genomic_DNA"/>
</dbReference>
<dbReference type="Proteomes" id="UP001330812">
    <property type="component" value="Chromosome"/>
</dbReference>
<organism evidence="2 3">
    <name type="scientific">Amycolatopsis rhabdoformis</name>
    <dbReference type="NCBI Taxonomy" id="1448059"/>
    <lineage>
        <taxon>Bacteria</taxon>
        <taxon>Bacillati</taxon>
        <taxon>Actinomycetota</taxon>
        <taxon>Actinomycetes</taxon>
        <taxon>Pseudonocardiales</taxon>
        <taxon>Pseudonocardiaceae</taxon>
        <taxon>Amycolatopsis</taxon>
    </lineage>
</organism>
<evidence type="ECO:0000259" key="1">
    <source>
        <dbReference type="PROSITE" id="PS51186"/>
    </source>
</evidence>
<dbReference type="PANTHER" id="PTHR43441">
    <property type="entry name" value="RIBOSOMAL-PROTEIN-SERINE ACETYLTRANSFERASE"/>
    <property type="match status" value="1"/>
</dbReference>
<dbReference type="PANTHER" id="PTHR43441:SF3">
    <property type="entry name" value="ACETYLTRANSFERASE"/>
    <property type="match status" value="1"/>
</dbReference>